<name>A0A542TGY7_9ACTN</name>
<reference evidence="2 3" key="1">
    <citation type="submission" date="2019-06" db="EMBL/GenBank/DDBJ databases">
        <title>Sequencing the genomes of 1000 actinobacteria strains.</title>
        <authorList>
            <person name="Klenk H.-P."/>
        </authorList>
    </citation>
    <scope>NUCLEOTIDE SEQUENCE [LARGE SCALE GENOMIC DNA]</scope>
    <source>
        <strain evidence="2 3">DSM 41929</strain>
    </source>
</reference>
<dbReference type="Proteomes" id="UP000318103">
    <property type="component" value="Unassembled WGS sequence"/>
</dbReference>
<comment type="caution">
    <text evidence="2">The sequence shown here is derived from an EMBL/GenBank/DDBJ whole genome shotgun (WGS) entry which is preliminary data.</text>
</comment>
<evidence type="ECO:0000313" key="3">
    <source>
        <dbReference type="Proteomes" id="UP000318103"/>
    </source>
</evidence>
<feature type="transmembrane region" description="Helical" evidence="1">
    <location>
        <begin position="161"/>
        <end position="180"/>
    </location>
</feature>
<organism evidence="2 3">
    <name type="scientific">Streptomyces puniciscabiei</name>
    <dbReference type="NCBI Taxonomy" id="164348"/>
    <lineage>
        <taxon>Bacteria</taxon>
        <taxon>Bacillati</taxon>
        <taxon>Actinomycetota</taxon>
        <taxon>Actinomycetes</taxon>
        <taxon>Kitasatosporales</taxon>
        <taxon>Streptomycetaceae</taxon>
        <taxon>Streptomyces</taxon>
    </lineage>
</organism>
<dbReference type="EMBL" id="VFNX01000002">
    <property type="protein sequence ID" value="TQK86112.1"/>
    <property type="molecule type" value="Genomic_DNA"/>
</dbReference>
<feature type="transmembrane region" description="Helical" evidence="1">
    <location>
        <begin position="59"/>
        <end position="79"/>
    </location>
</feature>
<accession>A0A542TGY7</accession>
<protein>
    <submittedName>
        <fullName evidence="2">Uncharacterized protein</fullName>
    </submittedName>
</protein>
<proteinExistence type="predicted"/>
<dbReference type="AlphaFoldDB" id="A0A542TGY7"/>
<evidence type="ECO:0000313" key="2">
    <source>
        <dbReference type="EMBL" id="TQK86112.1"/>
    </source>
</evidence>
<feature type="transmembrane region" description="Helical" evidence="1">
    <location>
        <begin position="200"/>
        <end position="224"/>
    </location>
</feature>
<keyword evidence="1" id="KW-0812">Transmembrane</keyword>
<keyword evidence="1" id="KW-1133">Transmembrane helix</keyword>
<keyword evidence="3" id="KW-1185">Reference proteome</keyword>
<dbReference type="RefSeq" id="WP_055705096.1">
    <property type="nucleotide sequence ID" value="NZ_JBPJFI010000001.1"/>
</dbReference>
<evidence type="ECO:0000256" key="1">
    <source>
        <dbReference type="SAM" id="Phobius"/>
    </source>
</evidence>
<gene>
    <name evidence="2" type="ORF">FB563_6191</name>
</gene>
<sequence>MLLTCRKCRQREVAFDGIKGLCPVCQQESDLSKPPQRRGRNATAALLVQSKVSPGRVSMTGPLLTVLAAAAAAIVSEAVRFSAERMRAHQWALAAAHNGYDRQALHSALQTINTTSMLRFVVFMAVLYAYQRWARAGHANAMSRTDIGLGWTRALPGGRGVVWTYGAWFLSVFAAVYVSFMINSDLQTPGDYETAANVDAIYSLVRIVLAVLLSVFVVQLTLGLNKLLATPQTMDVTDRPIELQTIDEE</sequence>
<keyword evidence="1" id="KW-0472">Membrane</keyword>